<accession>A0ABZ0SI97</accession>
<dbReference type="Gene3D" id="1.10.287.1080">
    <property type="entry name" value="MazG-like"/>
    <property type="match status" value="2"/>
</dbReference>
<dbReference type="InterPro" id="IPR004518">
    <property type="entry name" value="MazG-like_dom"/>
</dbReference>
<dbReference type="NCBIfam" id="TIGR00444">
    <property type="entry name" value="mazG"/>
    <property type="match status" value="1"/>
</dbReference>
<dbReference type="SUPFAM" id="SSF101386">
    <property type="entry name" value="all-alpha NTP pyrophosphatases"/>
    <property type="match status" value="2"/>
</dbReference>
<dbReference type="EC" id="3.6.1.8" evidence="2"/>
<dbReference type="InterPro" id="IPR048015">
    <property type="entry name" value="NTP-PPase_MazG-like_N"/>
</dbReference>
<name>A0ABZ0SI97_9GAMM</name>
<dbReference type="PANTHER" id="PTHR30522">
    <property type="entry name" value="NUCLEOSIDE TRIPHOSPHATE PYROPHOSPHOHYDROLASE"/>
    <property type="match status" value="1"/>
</dbReference>
<dbReference type="InterPro" id="IPR011551">
    <property type="entry name" value="NTP_PyrPHydrolase_MazG"/>
</dbReference>
<dbReference type="InterPro" id="IPR048011">
    <property type="entry name" value="NTP-PPase_MazG-like_C"/>
</dbReference>
<dbReference type="CDD" id="cd11529">
    <property type="entry name" value="NTP-PPase_MazG_Cterm"/>
    <property type="match status" value="1"/>
</dbReference>
<dbReference type="InterPro" id="IPR021130">
    <property type="entry name" value="PRib-ATP_PPHydrolase-like"/>
</dbReference>
<reference evidence="2 3" key="1">
    <citation type="journal article" date="2023" name="Microorganisms">
        <title>Thiorhodovibrio frisius and Trv. litoralis spp. nov., Two Novel Members from a Clade of Fastidious Purple Sulfur Bacteria That Exhibit Unique Red-Shifted Light-Harvesting Capabilities.</title>
        <authorList>
            <person name="Methner A."/>
            <person name="Kuzyk S.B."/>
            <person name="Petersen J."/>
            <person name="Bauer S."/>
            <person name="Brinkmann H."/>
            <person name="Sichau K."/>
            <person name="Wanner G."/>
            <person name="Wolf J."/>
            <person name="Neumann-Schaal M."/>
            <person name="Henke P."/>
            <person name="Tank M."/>
            <person name="Sproer C."/>
            <person name="Bunk B."/>
            <person name="Overmann J."/>
        </authorList>
    </citation>
    <scope>NUCLEOTIDE SEQUENCE [LARGE SCALE GENOMIC DNA]</scope>
    <source>
        <strain evidence="2 3">DSM 6702</strain>
    </source>
</reference>
<dbReference type="Pfam" id="PF03819">
    <property type="entry name" value="MazG"/>
    <property type="match status" value="1"/>
</dbReference>
<sequence>MTDTAKLTRIDARLADRRRIDALLAIVARLRDPEHGCPWDLKQTFASILPYTLEEAYEVAESIELDDMNELREELGDLLFQVAIYARMAEEKGYFEFADVVEAIAEKMLRRHPHVFGDEDFSSEEEARASWEAIKAAERRAKGEREHVSVLEGVAQALPALVRAEKLQKRAAHVGFDWDELDGVVEKVREELQECEQAVADGDNFNARVHEVGDLLFSCVNLARHLGVDAEQALRAANHRFERRFHRVEVCLRAAGLEPAPAQRERMERLWETVKHEQR</sequence>
<keyword evidence="3" id="KW-1185">Reference proteome</keyword>
<evidence type="ECO:0000259" key="1">
    <source>
        <dbReference type="Pfam" id="PF03819"/>
    </source>
</evidence>
<dbReference type="CDD" id="cd11528">
    <property type="entry name" value="NTP-PPase_MazG_Nterm"/>
    <property type="match status" value="1"/>
</dbReference>
<dbReference type="PANTHER" id="PTHR30522:SF0">
    <property type="entry name" value="NUCLEOSIDE TRIPHOSPHATE PYROPHOSPHOHYDROLASE"/>
    <property type="match status" value="1"/>
</dbReference>
<dbReference type="Pfam" id="PF01503">
    <property type="entry name" value="PRA-PH"/>
    <property type="match status" value="1"/>
</dbReference>
<dbReference type="EMBL" id="CP121472">
    <property type="protein sequence ID" value="WPL19843.1"/>
    <property type="molecule type" value="Genomic_DNA"/>
</dbReference>
<evidence type="ECO:0000313" key="2">
    <source>
        <dbReference type="EMBL" id="WPL19843.1"/>
    </source>
</evidence>
<organism evidence="2 3">
    <name type="scientific">Thiorhodovibrio winogradskyi</name>
    <dbReference type="NCBI Taxonomy" id="77007"/>
    <lineage>
        <taxon>Bacteria</taxon>
        <taxon>Pseudomonadati</taxon>
        <taxon>Pseudomonadota</taxon>
        <taxon>Gammaproteobacteria</taxon>
        <taxon>Chromatiales</taxon>
        <taxon>Chromatiaceae</taxon>
        <taxon>Thiorhodovibrio</taxon>
    </lineage>
</organism>
<dbReference type="GO" id="GO:0047693">
    <property type="term" value="F:ATP diphosphatase activity"/>
    <property type="evidence" value="ECO:0007669"/>
    <property type="project" value="UniProtKB-EC"/>
</dbReference>
<dbReference type="NCBIfam" id="NF007113">
    <property type="entry name" value="PRK09562.1"/>
    <property type="match status" value="1"/>
</dbReference>
<keyword evidence="2" id="KW-0378">Hydrolase</keyword>
<evidence type="ECO:0000313" key="3">
    <source>
        <dbReference type="Proteomes" id="UP001432180"/>
    </source>
</evidence>
<dbReference type="RefSeq" id="WP_328985594.1">
    <property type="nucleotide sequence ID" value="NZ_CP121472.1"/>
</dbReference>
<proteinExistence type="predicted"/>
<feature type="domain" description="NTP pyrophosphohydrolase MazG-like" evidence="1">
    <location>
        <begin position="43"/>
        <end position="116"/>
    </location>
</feature>
<protein>
    <submittedName>
        <fullName evidence="2">Nucleoside triphosphate pyrophosphohydrolase</fullName>
        <ecNumber evidence="2">3.6.1.8</ecNumber>
    </submittedName>
</protein>
<dbReference type="Proteomes" id="UP001432180">
    <property type="component" value="Chromosome"/>
</dbReference>
<gene>
    <name evidence="2" type="primary">mazG</name>
    <name evidence="2" type="ORF">Thiowin_04990</name>
</gene>